<protein>
    <submittedName>
        <fullName evidence="8">Proenkephalin-A-like</fullName>
    </submittedName>
</protein>
<evidence type="ECO:0000256" key="4">
    <source>
        <dbReference type="ARBA" id="ARBA00023157"/>
    </source>
</evidence>
<organism evidence="7 8">
    <name type="scientific">Petromyzon marinus</name>
    <name type="common">Sea lamprey</name>
    <dbReference type="NCBI Taxonomy" id="7757"/>
    <lineage>
        <taxon>Eukaryota</taxon>
        <taxon>Metazoa</taxon>
        <taxon>Chordata</taxon>
        <taxon>Craniata</taxon>
        <taxon>Vertebrata</taxon>
        <taxon>Cyclostomata</taxon>
        <taxon>Hyperoartia</taxon>
        <taxon>Petromyzontiformes</taxon>
        <taxon>Petromyzontidae</taxon>
        <taxon>Petromyzon</taxon>
    </lineage>
</organism>
<evidence type="ECO:0000256" key="1">
    <source>
        <dbReference type="ARBA" id="ARBA00004613"/>
    </source>
</evidence>
<comment type="similarity">
    <text evidence="2">Belongs to the opioid neuropeptide precursor family.</text>
</comment>
<evidence type="ECO:0000256" key="2">
    <source>
        <dbReference type="ARBA" id="ARBA00008543"/>
    </source>
</evidence>
<dbReference type="PANTHER" id="PTHR11438">
    <property type="entry name" value="PROENKEPHALIN"/>
    <property type="match status" value="1"/>
</dbReference>
<feature type="compositionally biased region" description="Low complexity" evidence="5">
    <location>
        <begin position="202"/>
        <end position="222"/>
    </location>
</feature>
<keyword evidence="4" id="KW-1015">Disulfide bond</keyword>
<gene>
    <name evidence="8" type="primary">LOC116941653</name>
</gene>
<dbReference type="GO" id="GO:0030425">
    <property type="term" value="C:dendrite"/>
    <property type="evidence" value="ECO:0007669"/>
    <property type="project" value="TreeGrafter"/>
</dbReference>
<keyword evidence="3" id="KW-0964">Secreted</keyword>
<dbReference type="GO" id="GO:0007218">
    <property type="term" value="P:neuropeptide signaling pathway"/>
    <property type="evidence" value="ECO:0007669"/>
    <property type="project" value="InterPro"/>
</dbReference>
<dbReference type="GO" id="GO:0043025">
    <property type="term" value="C:neuronal cell body"/>
    <property type="evidence" value="ECO:0007669"/>
    <property type="project" value="TreeGrafter"/>
</dbReference>
<dbReference type="GO" id="GO:0043679">
    <property type="term" value="C:axon terminus"/>
    <property type="evidence" value="ECO:0007669"/>
    <property type="project" value="TreeGrafter"/>
</dbReference>
<feature type="region of interest" description="Disordered" evidence="5">
    <location>
        <begin position="120"/>
        <end position="183"/>
    </location>
</feature>
<feature type="compositionally biased region" description="Acidic residues" evidence="5">
    <location>
        <begin position="130"/>
        <end position="148"/>
    </location>
</feature>
<accession>A0AAJ7T050</accession>
<dbReference type="GO" id="GO:0007268">
    <property type="term" value="P:chemical synaptic transmission"/>
    <property type="evidence" value="ECO:0007669"/>
    <property type="project" value="TreeGrafter"/>
</dbReference>
<dbReference type="AlphaFoldDB" id="A0AAJ7T050"/>
<dbReference type="KEGG" id="pmrn:116941653"/>
<feature type="region of interest" description="Disordered" evidence="5">
    <location>
        <begin position="200"/>
        <end position="228"/>
    </location>
</feature>
<proteinExistence type="inferred from homology"/>
<feature type="signal peptide" evidence="6">
    <location>
        <begin position="1"/>
        <end position="28"/>
    </location>
</feature>
<dbReference type="GO" id="GO:0007600">
    <property type="term" value="P:sensory perception"/>
    <property type="evidence" value="ECO:0007669"/>
    <property type="project" value="TreeGrafter"/>
</dbReference>
<dbReference type="InterPro" id="IPR006024">
    <property type="entry name" value="Opioid_neupept"/>
</dbReference>
<sequence>MRASSQPTMLTMILLPMMAMVMPVPLHATTSPAGSPSAIRGVALGHRSCRVSCHDSLGRAARPAKPLAMLICSIECRDEERGVVPADAAAAAGTPREADSAPATERGWCGLCLPLAQGAGRGGRGFSQEQAEEEEEEAEEEAAEEAEAPSDLGASVFGDAKATPVGSSIPEARLWEPGADGLRPKRYGGFMERMRGRRLLVPQGGSSPGQWQQQQQEQQQEPHGLRKRYGGFMRRVGRPWLEAELKKNEGFMRRLFGVSIRSDDGQSRDYVGPAVAVTP</sequence>
<comment type="subcellular location">
    <subcellularLocation>
        <location evidence="1">Secreted</location>
    </subcellularLocation>
</comment>
<evidence type="ECO:0000256" key="3">
    <source>
        <dbReference type="ARBA" id="ARBA00022525"/>
    </source>
</evidence>
<evidence type="ECO:0000313" key="7">
    <source>
        <dbReference type="Proteomes" id="UP001318040"/>
    </source>
</evidence>
<dbReference type="GO" id="GO:0031628">
    <property type="term" value="F:opioid receptor binding"/>
    <property type="evidence" value="ECO:0007669"/>
    <property type="project" value="TreeGrafter"/>
</dbReference>
<reference evidence="8" key="1">
    <citation type="submission" date="2025-08" db="UniProtKB">
        <authorList>
            <consortium name="RefSeq"/>
        </authorList>
    </citation>
    <scope>IDENTIFICATION</scope>
    <source>
        <tissue evidence="8">Sperm</tissue>
    </source>
</reference>
<dbReference type="GO" id="GO:0005886">
    <property type="term" value="C:plasma membrane"/>
    <property type="evidence" value="ECO:0007669"/>
    <property type="project" value="TreeGrafter"/>
</dbReference>
<dbReference type="Proteomes" id="UP001318040">
    <property type="component" value="Chromosome 12"/>
</dbReference>
<evidence type="ECO:0000256" key="5">
    <source>
        <dbReference type="SAM" id="MobiDB-lite"/>
    </source>
</evidence>
<evidence type="ECO:0000313" key="8">
    <source>
        <dbReference type="RefSeq" id="XP_032808843.1"/>
    </source>
</evidence>
<name>A0AAJ7T050_PETMA</name>
<keyword evidence="6" id="KW-0732">Signal</keyword>
<evidence type="ECO:0000256" key="6">
    <source>
        <dbReference type="SAM" id="SignalP"/>
    </source>
</evidence>
<keyword evidence="7" id="KW-1185">Reference proteome</keyword>
<feature type="chain" id="PRO_5042470850" evidence="6">
    <location>
        <begin position="29"/>
        <end position="279"/>
    </location>
</feature>
<dbReference type="GO" id="GO:0005576">
    <property type="term" value="C:extracellular region"/>
    <property type="evidence" value="ECO:0007669"/>
    <property type="project" value="UniProtKB-SubCell"/>
</dbReference>
<dbReference type="RefSeq" id="XP_032808843.1">
    <property type="nucleotide sequence ID" value="XM_032952952.1"/>
</dbReference>